<proteinExistence type="predicted"/>
<sequence length="166" mass="17798">MRPWTTNLSPTDADIMAVNLPAVVVTDGMHLRYLRNTAAGARPARSPIGRRSRGRVRPVRTDLRRSRLVEAGRRPVVGRGGTARAAGITGTAGGWGSPSGHTRRRRRIVRPTPGMSGGGPFALRRPTCDEIGDSGFPVVNLRVSPPWKAITRSPPVSRLGPLCDPA</sequence>
<dbReference type="KEGG" id="fal:FRAAL6777"/>
<dbReference type="AlphaFoldDB" id="Q0RAY9"/>
<name>Q0RAY9_FRAAA</name>
<dbReference type="HOGENOM" id="CLU_1600295_0_0_11"/>
<evidence type="ECO:0000256" key="1">
    <source>
        <dbReference type="SAM" id="MobiDB-lite"/>
    </source>
</evidence>
<protein>
    <submittedName>
        <fullName evidence="2">GntR-family transcriptional regulator</fullName>
    </submittedName>
</protein>
<dbReference type="EMBL" id="CT573213">
    <property type="protein sequence ID" value="CAJ65400.1"/>
    <property type="molecule type" value="Genomic_DNA"/>
</dbReference>
<evidence type="ECO:0000313" key="2">
    <source>
        <dbReference type="EMBL" id="CAJ65400.1"/>
    </source>
</evidence>
<gene>
    <name evidence="2" type="ordered locus">FRAAL6777</name>
</gene>
<dbReference type="STRING" id="326424.FRAAL6777"/>
<feature type="compositionally biased region" description="Low complexity" evidence="1">
    <location>
        <begin position="78"/>
        <end position="89"/>
    </location>
</feature>
<dbReference type="Proteomes" id="UP000000657">
    <property type="component" value="Chromosome"/>
</dbReference>
<feature type="region of interest" description="Disordered" evidence="1">
    <location>
        <begin position="78"/>
        <end position="121"/>
    </location>
</feature>
<accession>Q0RAY9</accession>
<reference evidence="2 3" key="1">
    <citation type="journal article" date="2007" name="Genome Res.">
        <title>Genome characteristics of facultatively symbiotic Frankia sp. strains reflect host range and host plant biogeography.</title>
        <authorList>
            <person name="Normand P."/>
            <person name="Lapierre P."/>
            <person name="Tisa L.S."/>
            <person name="Gogarten J.P."/>
            <person name="Alloisio N."/>
            <person name="Bagnarol E."/>
            <person name="Bassi C.A."/>
            <person name="Berry A.M."/>
            <person name="Bickhart D.M."/>
            <person name="Choisne N."/>
            <person name="Couloux A."/>
            <person name="Cournoyer B."/>
            <person name="Cruveiller S."/>
            <person name="Daubin V."/>
            <person name="Demange N."/>
            <person name="Francino M.P."/>
            <person name="Goltsman E."/>
            <person name="Huang Y."/>
            <person name="Kopp O.R."/>
            <person name="Labarre L."/>
            <person name="Lapidus A."/>
            <person name="Lavire C."/>
            <person name="Marechal J."/>
            <person name="Martinez M."/>
            <person name="Mastronunzio J.E."/>
            <person name="Mullin B.C."/>
            <person name="Niemann J."/>
            <person name="Pujic P."/>
            <person name="Rawnsley T."/>
            <person name="Rouy Z."/>
            <person name="Schenowitz C."/>
            <person name="Sellstedt A."/>
            <person name="Tavares F."/>
            <person name="Tomkins J.P."/>
            <person name="Vallenet D."/>
            <person name="Valverde C."/>
            <person name="Wall L.G."/>
            <person name="Wang Y."/>
            <person name="Medigue C."/>
            <person name="Benson D.R."/>
        </authorList>
    </citation>
    <scope>NUCLEOTIDE SEQUENCE [LARGE SCALE GENOMIC DNA]</scope>
    <source>
        <strain evidence="3">DSM 45986 / CECT 9034 / ACN14a</strain>
    </source>
</reference>
<evidence type="ECO:0000313" key="3">
    <source>
        <dbReference type="Proteomes" id="UP000000657"/>
    </source>
</evidence>
<organism evidence="2 3">
    <name type="scientific">Frankia alni (strain DSM 45986 / CECT 9034 / ACN14a)</name>
    <dbReference type="NCBI Taxonomy" id="326424"/>
    <lineage>
        <taxon>Bacteria</taxon>
        <taxon>Bacillati</taxon>
        <taxon>Actinomycetota</taxon>
        <taxon>Actinomycetes</taxon>
        <taxon>Frankiales</taxon>
        <taxon>Frankiaceae</taxon>
        <taxon>Frankia</taxon>
    </lineage>
</organism>
<keyword evidence="3" id="KW-1185">Reference proteome</keyword>